<dbReference type="PROSITE" id="PS51198">
    <property type="entry name" value="UVRD_HELICASE_ATP_BIND"/>
    <property type="match status" value="1"/>
</dbReference>
<comment type="caution">
    <text evidence="19">The sequence shown here is derived from an EMBL/GenBank/DDBJ whole genome shotgun (WGS) entry which is preliminary data.</text>
</comment>
<keyword evidence="11" id="KW-0413">Isomerase</keyword>
<keyword evidence="6 15" id="KW-0347">Helicase</keyword>
<dbReference type="Pfam" id="PF00580">
    <property type="entry name" value="UvrD-helicase"/>
    <property type="match status" value="1"/>
</dbReference>
<dbReference type="Gene3D" id="3.90.320.10">
    <property type="match status" value="1"/>
</dbReference>
<dbReference type="GO" id="GO:0003677">
    <property type="term" value="F:DNA binding"/>
    <property type="evidence" value="ECO:0007669"/>
    <property type="project" value="UniProtKB-KW"/>
</dbReference>
<comment type="catalytic activity">
    <reaction evidence="14">
        <text>ATP + H2O = ADP + phosphate + H(+)</text>
        <dbReference type="Rhea" id="RHEA:13065"/>
        <dbReference type="ChEBI" id="CHEBI:15377"/>
        <dbReference type="ChEBI" id="CHEBI:15378"/>
        <dbReference type="ChEBI" id="CHEBI:30616"/>
        <dbReference type="ChEBI" id="CHEBI:43474"/>
        <dbReference type="ChEBI" id="CHEBI:456216"/>
        <dbReference type="EC" id="5.6.2.4"/>
    </reaction>
</comment>
<evidence type="ECO:0000256" key="15">
    <source>
        <dbReference type="PROSITE-ProRule" id="PRU00560"/>
    </source>
</evidence>
<evidence type="ECO:0000256" key="4">
    <source>
        <dbReference type="ARBA" id="ARBA00022763"/>
    </source>
</evidence>
<evidence type="ECO:0000256" key="14">
    <source>
        <dbReference type="ARBA" id="ARBA00048988"/>
    </source>
</evidence>
<evidence type="ECO:0000313" key="19">
    <source>
        <dbReference type="EMBL" id="HIW99653.1"/>
    </source>
</evidence>
<keyword evidence="8 15" id="KW-0067">ATP-binding</keyword>
<evidence type="ECO:0000256" key="7">
    <source>
        <dbReference type="ARBA" id="ARBA00022839"/>
    </source>
</evidence>
<feature type="domain" description="UvrD-like helicase ATP-binding" evidence="17">
    <location>
        <begin position="1"/>
        <end position="286"/>
    </location>
</feature>
<comment type="caution">
    <text evidence="15">Lacks conserved residue(s) required for the propagation of feature annotation.</text>
</comment>
<evidence type="ECO:0000256" key="11">
    <source>
        <dbReference type="ARBA" id="ARBA00023235"/>
    </source>
</evidence>
<dbReference type="InterPro" id="IPR013986">
    <property type="entry name" value="DExx_box_DNA_helicase_dom_sf"/>
</dbReference>
<evidence type="ECO:0000256" key="3">
    <source>
        <dbReference type="ARBA" id="ARBA00022741"/>
    </source>
</evidence>
<dbReference type="Pfam" id="PF13361">
    <property type="entry name" value="UvrD_C"/>
    <property type="match status" value="1"/>
</dbReference>
<dbReference type="SUPFAM" id="SSF52540">
    <property type="entry name" value="P-loop containing nucleoside triphosphate hydrolases"/>
    <property type="match status" value="1"/>
</dbReference>
<name>A0A9D1USM0_9MICC</name>
<evidence type="ECO:0000256" key="10">
    <source>
        <dbReference type="ARBA" id="ARBA00023204"/>
    </source>
</evidence>
<evidence type="ECO:0000256" key="1">
    <source>
        <dbReference type="ARBA" id="ARBA00009922"/>
    </source>
</evidence>
<evidence type="ECO:0000256" key="5">
    <source>
        <dbReference type="ARBA" id="ARBA00022801"/>
    </source>
</evidence>
<feature type="domain" description="UvrD-like helicase C-terminal" evidence="18">
    <location>
        <begin position="319"/>
        <end position="634"/>
    </location>
</feature>
<comment type="catalytic activity">
    <reaction evidence="12">
        <text>Couples ATP hydrolysis with the unwinding of duplex DNA by translocating in the 3'-5' direction.</text>
        <dbReference type="EC" id="5.6.2.4"/>
    </reaction>
</comment>
<dbReference type="InterPro" id="IPR014016">
    <property type="entry name" value="UvrD-like_ATP-bd"/>
</dbReference>
<dbReference type="EC" id="5.6.2.4" evidence="13"/>
<evidence type="ECO:0000256" key="16">
    <source>
        <dbReference type="SAM" id="MobiDB-lite"/>
    </source>
</evidence>
<dbReference type="GO" id="GO:0000725">
    <property type="term" value="P:recombinational repair"/>
    <property type="evidence" value="ECO:0007669"/>
    <property type="project" value="TreeGrafter"/>
</dbReference>
<dbReference type="PANTHER" id="PTHR11070:SF59">
    <property type="entry name" value="DNA 3'-5' HELICASE"/>
    <property type="match status" value="1"/>
</dbReference>
<feature type="non-terminal residue" evidence="19">
    <location>
        <position position="1061"/>
    </location>
</feature>
<accession>A0A9D1USM0</accession>
<keyword evidence="3 15" id="KW-0547">Nucleotide-binding</keyword>
<evidence type="ECO:0000256" key="12">
    <source>
        <dbReference type="ARBA" id="ARBA00034617"/>
    </source>
</evidence>
<dbReference type="InterPro" id="IPR027417">
    <property type="entry name" value="P-loop_NTPase"/>
</dbReference>
<reference evidence="19" key="1">
    <citation type="journal article" date="2021" name="PeerJ">
        <title>Extensive microbial diversity within the chicken gut microbiome revealed by metagenomics and culture.</title>
        <authorList>
            <person name="Gilroy R."/>
            <person name="Ravi A."/>
            <person name="Getino M."/>
            <person name="Pursley I."/>
            <person name="Horton D.L."/>
            <person name="Alikhan N.F."/>
            <person name="Baker D."/>
            <person name="Gharbi K."/>
            <person name="Hall N."/>
            <person name="Watson M."/>
            <person name="Adriaenssens E.M."/>
            <person name="Foster-Nyarko E."/>
            <person name="Jarju S."/>
            <person name="Secka A."/>
            <person name="Antonio M."/>
            <person name="Oren A."/>
            <person name="Chaudhuri R.R."/>
            <person name="La Ragione R."/>
            <person name="Hildebrand F."/>
            <person name="Pallen M.J."/>
        </authorList>
    </citation>
    <scope>NUCLEOTIDE SEQUENCE</scope>
    <source>
        <strain evidence="19">ChiHejej3B27-3195</strain>
    </source>
</reference>
<dbReference type="InterPro" id="IPR038726">
    <property type="entry name" value="PDDEXK_AddAB-type"/>
</dbReference>
<evidence type="ECO:0000256" key="2">
    <source>
        <dbReference type="ARBA" id="ARBA00022722"/>
    </source>
</evidence>
<dbReference type="GO" id="GO:0005829">
    <property type="term" value="C:cytosol"/>
    <property type="evidence" value="ECO:0007669"/>
    <property type="project" value="TreeGrafter"/>
</dbReference>
<feature type="compositionally biased region" description="Low complexity" evidence="16">
    <location>
        <begin position="330"/>
        <end position="341"/>
    </location>
</feature>
<dbReference type="InterPro" id="IPR000212">
    <property type="entry name" value="DNA_helicase_UvrD/REP"/>
</dbReference>
<keyword evidence="5 15" id="KW-0378">Hydrolase</keyword>
<dbReference type="GO" id="GO:0005524">
    <property type="term" value="F:ATP binding"/>
    <property type="evidence" value="ECO:0007669"/>
    <property type="project" value="UniProtKB-UniRule"/>
</dbReference>
<dbReference type="GO" id="GO:0004527">
    <property type="term" value="F:exonuclease activity"/>
    <property type="evidence" value="ECO:0007669"/>
    <property type="project" value="UniProtKB-KW"/>
</dbReference>
<dbReference type="PANTHER" id="PTHR11070">
    <property type="entry name" value="UVRD / RECB / PCRA DNA HELICASE FAMILY MEMBER"/>
    <property type="match status" value="1"/>
</dbReference>
<evidence type="ECO:0000259" key="18">
    <source>
        <dbReference type="PROSITE" id="PS51217"/>
    </source>
</evidence>
<dbReference type="Gene3D" id="1.10.486.10">
    <property type="entry name" value="PCRA, domain 4"/>
    <property type="match status" value="1"/>
</dbReference>
<dbReference type="Gene3D" id="3.40.50.300">
    <property type="entry name" value="P-loop containing nucleotide triphosphate hydrolases"/>
    <property type="match status" value="2"/>
</dbReference>
<dbReference type="Gene3D" id="1.10.10.160">
    <property type="match status" value="1"/>
</dbReference>
<keyword evidence="4" id="KW-0227">DNA damage</keyword>
<dbReference type="GO" id="GO:0033202">
    <property type="term" value="C:DNA helicase complex"/>
    <property type="evidence" value="ECO:0007669"/>
    <property type="project" value="TreeGrafter"/>
</dbReference>
<organism evidence="19 20">
    <name type="scientific">Candidatus Nesterenkonia stercoripullorum</name>
    <dbReference type="NCBI Taxonomy" id="2838701"/>
    <lineage>
        <taxon>Bacteria</taxon>
        <taxon>Bacillati</taxon>
        <taxon>Actinomycetota</taxon>
        <taxon>Actinomycetes</taxon>
        <taxon>Micrococcales</taxon>
        <taxon>Micrococcaceae</taxon>
        <taxon>Nesterenkonia</taxon>
    </lineage>
</organism>
<keyword evidence="7" id="KW-0269">Exonuclease</keyword>
<evidence type="ECO:0000256" key="6">
    <source>
        <dbReference type="ARBA" id="ARBA00022806"/>
    </source>
</evidence>
<dbReference type="InterPro" id="IPR011604">
    <property type="entry name" value="PDDEXK-like_dom_sf"/>
</dbReference>
<keyword evidence="2" id="KW-0540">Nuclease</keyword>
<dbReference type="PROSITE" id="PS51217">
    <property type="entry name" value="UVRD_HELICASE_CTER"/>
    <property type="match status" value="1"/>
</dbReference>
<evidence type="ECO:0000256" key="8">
    <source>
        <dbReference type="ARBA" id="ARBA00022840"/>
    </source>
</evidence>
<evidence type="ECO:0000259" key="17">
    <source>
        <dbReference type="PROSITE" id="PS51198"/>
    </source>
</evidence>
<evidence type="ECO:0000313" key="20">
    <source>
        <dbReference type="Proteomes" id="UP000824151"/>
    </source>
</evidence>
<dbReference type="EMBL" id="DXGD01000214">
    <property type="protein sequence ID" value="HIW99653.1"/>
    <property type="molecule type" value="Genomic_DNA"/>
</dbReference>
<evidence type="ECO:0000256" key="9">
    <source>
        <dbReference type="ARBA" id="ARBA00023125"/>
    </source>
</evidence>
<dbReference type="Proteomes" id="UP000824151">
    <property type="component" value="Unassembled WGS sequence"/>
</dbReference>
<keyword evidence="9" id="KW-0238">DNA-binding</keyword>
<dbReference type="GO" id="GO:0043138">
    <property type="term" value="F:3'-5' DNA helicase activity"/>
    <property type="evidence" value="ECO:0007669"/>
    <property type="project" value="UniProtKB-EC"/>
</dbReference>
<gene>
    <name evidence="19" type="ORF">H9871_05875</name>
</gene>
<keyword evidence="10" id="KW-0234">DNA repair</keyword>
<feature type="non-terminal residue" evidence="19">
    <location>
        <position position="1"/>
    </location>
</feature>
<comment type="similarity">
    <text evidence="1">Belongs to the helicase family. UvrD subfamily.</text>
</comment>
<dbReference type="InterPro" id="IPR014017">
    <property type="entry name" value="DNA_helicase_UvrD-like_C"/>
</dbReference>
<dbReference type="Pfam" id="PF12705">
    <property type="entry name" value="PDDEXK_1"/>
    <property type="match status" value="1"/>
</dbReference>
<reference evidence="19" key="2">
    <citation type="submission" date="2021-04" db="EMBL/GenBank/DDBJ databases">
        <authorList>
            <person name="Gilroy R."/>
        </authorList>
    </citation>
    <scope>NUCLEOTIDE SEQUENCE</scope>
    <source>
        <strain evidence="19">ChiHejej3B27-3195</strain>
    </source>
</reference>
<proteinExistence type="inferred from homology"/>
<feature type="region of interest" description="Disordered" evidence="16">
    <location>
        <begin position="319"/>
        <end position="348"/>
    </location>
</feature>
<protein>
    <recommendedName>
        <fullName evidence="13">DNA 3'-5' helicase</fullName>
        <ecNumber evidence="13">5.6.2.4</ecNumber>
    </recommendedName>
</protein>
<sequence>STGKTTLTVELAVRHLEAEHGSHRLTVLSPSRVAAARVRESMARSWSGSLTEQPSRSWASYAFWLIGEARRRGLLTFPARTPRLLSGAEQDRIIAELLQESRRAGGGGLVWPTGLSEALGTDGFRKEVRELFDRVTEYGLGPARLRELGERHSRQEWVAAAELYDRYLDYLDQAAPDAFDPSGLISTACRLLEEHPELLEAERDRLKLLLVDDAQEMNPGMYRLLRLVGAGGPVIAFASPDTAVQGFRGAQPEMLANWSTARGLQGASAVSPAPEVLGLAEVFGESPDVSEVYGRIVRRIGVTGNARLARAPWERAPLERAPWEGAAETAPASGDAPAPGGQRPSSGCHVHVLPAEHLREQMVLHTVLERHHRHDVPLEQIAVISRSGSTAQRISRMFQSHGVPVNHSMNDVVLHREPAVEPLLRVMDFAVHPGGDAAGREDDLLKLLGGVYGETNSLQLRRLRQELLSAHRALGLSGEAEEKRSSEQLLIEAAQDPQNPVLHRVLDSHVGFLAKGLQRVARMVRAGQEAFESNPQGVGPEEVLWAVWSASEAAEAWAERTRYPGPDGRRADQDLDAVMALFQSAERFADQNPGAPAAAFVDYLNRIELPMDTLADTSQDEHAVQILTPATAAGLHFDTVVLVGLQQNVWPNVQLRGQLLGTAQLSDVLEGRTGPERLSPRVKQMQVLQDEYRLLAGAVSRARSAVIGVAVDTADTVPSTFADLIEPPAQRAPREAPIPRPLTAGSLIAELRRHLESNAHEESASAQQENDAAARSLALLQEAAVPGADPAQWWGLAELSSEAPIVEQDEEIRISPSSVRTALESPVQWFTEAAGGVKPTDFSRQLGTMVHAVAETHPAEPDVAVLTAELDRHWHELGLGEGWIQHHERRRAVAMLERLVLYYQAVADEGRRSVAQELQTVATVELDVGDIRRRVRVTGVMDRVERTADGQWYVVDLKTGTEKPSAEEMDTLPQLGLYQLLIREGALDEALAEAGIEVTSQQKTAGAAILNVGQSGKKFHEFHQPPVEEADLWPYDQLHDAAEVMSGSTFASHHHAKDNSC</sequence>
<evidence type="ECO:0000256" key="13">
    <source>
        <dbReference type="ARBA" id="ARBA00034808"/>
    </source>
</evidence>
<dbReference type="AlphaFoldDB" id="A0A9D1USM0"/>